<proteinExistence type="predicted"/>
<comment type="caution">
    <text evidence="1">The sequence shown here is derived from an EMBL/GenBank/DDBJ whole genome shotgun (WGS) entry which is preliminary data.</text>
</comment>
<organism evidence="1 2">
    <name type="scientific">Ralstonia mojiangensis</name>
    <dbReference type="NCBI Taxonomy" id="2953895"/>
    <lineage>
        <taxon>Bacteria</taxon>
        <taxon>Pseudomonadati</taxon>
        <taxon>Pseudomonadota</taxon>
        <taxon>Betaproteobacteria</taxon>
        <taxon>Burkholderiales</taxon>
        <taxon>Burkholderiaceae</taxon>
        <taxon>Ralstonia</taxon>
    </lineage>
</organism>
<gene>
    <name evidence="1" type="ORF">N5J06_19980</name>
</gene>
<dbReference type="EMBL" id="JAOCQI010000003">
    <property type="protein sequence ID" value="MCT7313259.1"/>
    <property type="molecule type" value="Genomic_DNA"/>
</dbReference>
<protein>
    <submittedName>
        <fullName evidence="1">Uncharacterized protein</fullName>
    </submittedName>
</protein>
<sequence length="303" mass="34087">MAKFTVLSDLIEALAQHKRDVITSAQIAWRLCDFSLAEPEIIKSFTMSSGKGVDYLNRTLATDFNNAQTRFVLKFAGVYAHQRPYVFRDAANSSVHAGTNKTERCELADMAFLAVCVDQEKTVIAARASFFQAKKGEAIDNETQRWLYDYDDKFKYQASSFWEHAACNSPDRTMPDWDEGRTSAFQYLILSETHNAHVRLSPWNVCHRHAFGFFLYRLLTFAGGKDYRASEITAGGWSSIVNDVLRMGNGAMSGVDRGSVDLDTIIDYFNDFRDHTVQNYDSRSSEGFPIVIAIVQDVGQSGA</sequence>
<evidence type="ECO:0000313" key="1">
    <source>
        <dbReference type="EMBL" id="MCT7313259.1"/>
    </source>
</evidence>
<keyword evidence="2" id="KW-1185">Reference proteome</keyword>
<reference evidence="1 2" key="1">
    <citation type="journal article" date="2023" name="Front. Microbiol.">
        <title>Ralstonia chuxiongensis sp. nov., Ralstonia mojiangensis sp. nov., and Ralstonia soli sp. nov., isolated from tobacco fields, are three novel species in the family Burkholderiaceae.</title>
        <authorList>
            <person name="Lu C.H."/>
            <person name="Zhang Y.Y."/>
            <person name="Jiang N."/>
            <person name="Chen W."/>
            <person name="Shao X."/>
            <person name="Zhao Z.M."/>
            <person name="Lu W.L."/>
            <person name="Hu X."/>
            <person name="Xi Y.X."/>
            <person name="Zou S.Y."/>
            <person name="Wei Q.J."/>
            <person name="Lin Z.L."/>
            <person name="Gong L."/>
            <person name="Gai X.T."/>
            <person name="Zhang L.Q."/>
            <person name="Li J.Y."/>
            <person name="Jin Y."/>
            <person name="Xia Z.Y."/>
        </authorList>
    </citation>
    <scope>NUCLEOTIDE SEQUENCE [LARGE SCALE GENOMIC DNA]</scope>
    <source>
        <strain evidence="1 2">22TCJT01-1</strain>
    </source>
</reference>
<dbReference type="Proteomes" id="UP001164420">
    <property type="component" value="Unassembled WGS sequence"/>
</dbReference>
<name>A0ABT2LDJ7_9RALS</name>
<dbReference type="RefSeq" id="WP_260785006.1">
    <property type="nucleotide sequence ID" value="NZ_JAOCQI010000003.1"/>
</dbReference>
<evidence type="ECO:0000313" key="2">
    <source>
        <dbReference type="Proteomes" id="UP001164420"/>
    </source>
</evidence>
<accession>A0ABT2LDJ7</accession>